<reference evidence="1" key="1">
    <citation type="submission" date="2018-10" db="EMBL/GenBank/DDBJ databases">
        <title>Hidden diversity of soil giant viruses.</title>
        <authorList>
            <person name="Schulz F."/>
            <person name="Alteio L."/>
            <person name="Goudeau D."/>
            <person name="Ryan E.M."/>
            <person name="Malmstrom R.R."/>
            <person name="Blanchard J."/>
            <person name="Woyke T."/>
        </authorList>
    </citation>
    <scope>NUCLEOTIDE SEQUENCE</scope>
    <source>
        <strain evidence="1">GAV1</strain>
    </source>
</reference>
<dbReference type="InterPro" id="IPR051251">
    <property type="entry name" value="STK_FNIP-Repeat"/>
</dbReference>
<sequence>MGCITLRRKKIQPVEIDKYYNVDKTKLILPFYFNSSLQGTKFEPATTSIDFGIYYNMSLIHVKLPPKLETIIFSSHYDRSLKHVKFPKTLKNLIFKNDYDQSLENVNLPDNVTSIIFGDQYNQQLDKVKFPKKLRSISFGRNFNKSIEMLPDHIEDLSFRKLHMNVIELPKNIKKIRLFDLHDIPKIKDASNGCMIVDKNNVAVDPYSIVV</sequence>
<dbReference type="InterPro" id="IPR026906">
    <property type="entry name" value="LRR_5"/>
</dbReference>
<dbReference type="PANTHER" id="PTHR32134:SF169">
    <property type="entry name" value="FNIP REPEAT-CONTAINING PROTEIN-RELATED"/>
    <property type="match status" value="1"/>
</dbReference>
<proteinExistence type="predicted"/>
<organism evidence="1">
    <name type="scientific">Gaeavirus sp</name>
    <dbReference type="NCBI Taxonomy" id="2487767"/>
    <lineage>
        <taxon>Viruses</taxon>
        <taxon>Varidnaviria</taxon>
        <taxon>Bamfordvirae</taxon>
        <taxon>Nucleocytoviricota</taxon>
        <taxon>Megaviricetes</taxon>
        <taxon>Imitervirales</taxon>
        <taxon>Mimiviridae</taxon>
        <taxon>Klosneuvirinae</taxon>
    </lineage>
</organism>
<dbReference type="InterPro" id="IPR032675">
    <property type="entry name" value="LRR_dom_sf"/>
</dbReference>
<accession>A0A3G4ZYR8</accession>
<dbReference type="PANTHER" id="PTHR32134">
    <property type="entry name" value="FNIP REPEAT-CONTAINING PROTEIN"/>
    <property type="match status" value="1"/>
</dbReference>
<name>A0A3G4ZYR8_9VIRU</name>
<protein>
    <recommendedName>
        <fullName evidence="2">FNIP repeat-containing protein</fullName>
    </recommendedName>
</protein>
<evidence type="ECO:0008006" key="2">
    <source>
        <dbReference type="Google" id="ProtNLM"/>
    </source>
</evidence>
<gene>
    <name evidence="1" type="ORF">Gaeavirus8_7</name>
</gene>
<evidence type="ECO:0000313" key="1">
    <source>
        <dbReference type="EMBL" id="AYV80076.1"/>
    </source>
</evidence>
<dbReference type="EMBL" id="MK072206">
    <property type="protein sequence ID" value="AYV80076.1"/>
    <property type="molecule type" value="Genomic_DNA"/>
</dbReference>
<dbReference type="Gene3D" id="3.80.10.10">
    <property type="entry name" value="Ribonuclease Inhibitor"/>
    <property type="match status" value="1"/>
</dbReference>
<dbReference type="Pfam" id="PF13306">
    <property type="entry name" value="LRR_5"/>
    <property type="match status" value="1"/>
</dbReference>